<accession>A0ABQ9IM19</accession>
<keyword evidence="2" id="KW-1185">Reference proteome</keyword>
<proteinExistence type="predicted"/>
<evidence type="ECO:0000313" key="2">
    <source>
        <dbReference type="Proteomes" id="UP001159363"/>
    </source>
</evidence>
<organism evidence="1 2">
    <name type="scientific">Dryococelus australis</name>
    <dbReference type="NCBI Taxonomy" id="614101"/>
    <lineage>
        <taxon>Eukaryota</taxon>
        <taxon>Metazoa</taxon>
        <taxon>Ecdysozoa</taxon>
        <taxon>Arthropoda</taxon>
        <taxon>Hexapoda</taxon>
        <taxon>Insecta</taxon>
        <taxon>Pterygota</taxon>
        <taxon>Neoptera</taxon>
        <taxon>Polyneoptera</taxon>
        <taxon>Phasmatodea</taxon>
        <taxon>Verophasmatodea</taxon>
        <taxon>Anareolatae</taxon>
        <taxon>Phasmatidae</taxon>
        <taxon>Eurycanthinae</taxon>
        <taxon>Dryococelus</taxon>
    </lineage>
</organism>
<name>A0ABQ9IM19_9NEOP</name>
<evidence type="ECO:0008006" key="3">
    <source>
        <dbReference type="Google" id="ProtNLM"/>
    </source>
</evidence>
<sequence>MTTVHPPLGPGLQYRTHSTQKGYFQRNEPLNPLTPPFTPPARKGVVISAPEGGQHPHKEKLNQQGQWGHSIFSNNNSIPENPIKILTSMLDESERDFLLPESEESIPNSLISLCPEVKINVCEISVPTLLDSGATVSCVNKELIKEIENRRYKLPIYPVPRLKILGVTSCANPIVNKQTMLIIEELGERKLASVDTDSKRVLPNL</sequence>
<gene>
    <name evidence="1" type="ORF">PR048_002204</name>
</gene>
<comment type="caution">
    <text evidence="1">The sequence shown here is derived from an EMBL/GenBank/DDBJ whole genome shotgun (WGS) entry which is preliminary data.</text>
</comment>
<dbReference type="EMBL" id="JARBHB010000001">
    <property type="protein sequence ID" value="KAJ8896858.1"/>
    <property type="molecule type" value="Genomic_DNA"/>
</dbReference>
<protein>
    <recommendedName>
        <fullName evidence="3">Peptidase A2 domain-containing protein</fullName>
    </recommendedName>
</protein>
<reference evidence="1 2" key="1">
    <citation type="submission" date="2023-02" db="EMBL/GenBank/DDBJ databases">
        <title>LHISI_Scaffold_Assembly.</title>
        <authorList>
            <person name="Stuart O.P."/>
            <person name="Cleave R."/>
            <person name="Magrath M.J.L."/>
            <person name="Mikheyev A.S."/>
        </authorList>
    </citation>
    <scope>NUCLEOTIDE SEQUENCE [LARGE SCALE GENOMIC DNA]</scope>
    <source>
        <strain evidence="1">Daus_M_001</strain>
        <tissue evidence="1">Leg muscle</tissue>
    </source>
</reference>
<evidence type="ECO:0000313" key="1">
    <source>
        <dbReference type="EMBL" id="KAJ8896858.1"/>
    </source>
</evidence>
<dbReference type="Proteomes" id="UP001159363">
    <property type="component" value="Chromosome 1"/>
</dbReference>